<keyword evidence="1" id="KW-0812">Transmembrane</keyword>
<evidence type="ECO:0000313" key="4">
    <source>
        <dbReference type="EMBL" id="NLS12163.1"/>
    </source>
</evidence>
<dbReference type="Gene3D" id="3.30.70.270">
    <property type="match status" value="1"/>
</dbReference>
<organism evidence="4 5">
    <name type="scientific">Vibrio agarilyticus</name>
    <dbReference type="NCBI Taxonomy" id="2726741"/>
    <lineage>
        <taxon>Bacteria</taxon>
        <taxon>Pseudomonadati</taxon>
        <taxon>Pseudomonadota</taxon>
        <taxon>Gammaproteobacteria</taxon>
        <taxon>Vibrionales</taxon>
        <taxon>Vibrionaceae</taxon>
        <taxon>Vibrio</taxon>
    </lineage>
</organism>
<dbReference type="EMBL" id="JABAIK010000003">
    <property type="protein sequence ID" value="NLS12163.1"/>
    <property type="molecule type" value="Genomic_DNA"/>
</dbReference>
<protein>
    <submittedName>
        <fullName evidence="4">Diguanylate cyclase</fullName>
    </submittedName>
</protein>
<sequence>MSWFNALPLRLKLIVPTWAILTTCIVACGVFSITWVTESRSQALYDRIHILSHGIASTLRNPLVFNDVKAAKEQLSHLQFDPEIIAAQVVDSADKPVAFISELPSDCQWKTDANNASSIDIIDKHRHKRSQQPILCAETQYVAFQTDIVAQNRRLGWLTVWVSLNSLNQQQNQLWEILVLVTAALSFLSWLFARLVHRMVTLPIQRLCTSMQMMTREGVICAELPIERQDELGTLTQCFNNLAVSLREREQQLQLALKRVEEKNNYIYQALDTMKQGVMVVSDCNLISFHNPMARKVLPNLRLHYHMRMAFDGQFEPRAQVELLLSAIEKGQHLANIHLIDRISRRQLRFSCHPMASESNMLLQCEDITEHQLGKRRQKMIDLMFEQNQDAIFVLSRHFKVETQNTIAHKWFGPVNQLNQFEIEKEHVLPFRVVRSLLRNGHYRQKLQIRNRASVWLPCRIKLRVLSDERHKAVAFVLTISDRTNEMQIRKLSHAVNHDALTGLANRSRAREFLQASHNNGINQHLFFIDLDGFKAVNDQYGHAVGDDALKTIGKRLRNCVRRSDLVARLSGDEFLVAVQRNRDPEQTAQRLLSQITKPMMIGSVAPNVGASIGIRYWPADALIELDQIINDADSAMYQAKRGGKSRYCYFSDGDKTPGANAPEADLNRNASDAELLPLLH</sequence>
<dbReference type="NCBIfam" id="TIGR00254">
    <property type="entry name" value="GGDEF"/>
    <property type="match status" value="1"/>
</dbReference>
<dbReference type="PROSITE" id="PS50885">
    <property type="entry name" value="HAMP"/>
    <property type="match status" value="1"/>
</dbReference>
<dbReference type="InterPro" id="IPR043128">
    <property type="entry name" value="Rev_trsase/Diguanyl_cyclase"/>
</dbReference>
<dbReference type="SMART" id="SM00267">
    <property type="entry name" value="GGDEF"/>
    <property type="match status" value="1"/>
</dbReference>
<dbReference type="PANTHER" id="PTHR44757:SF2">
    <property type="entry name" value="BIOFILM ARCHITECTURE MAINTENANCE PROTEIN MBAA"/>
    <property type="match status" value="1"/>
</dbReference>
<dbReference type="Pfam" id="PF00990">
    <property type="entry name" value="GGDEF"/>
    <property type="match status" value="1"/>
</dbReference>
<dbReference type="AlphaFoldDB" id="A0A7X8TQ44"/>
<dbReference type="Proteomes" id="UP000535589">
    <property type="component" value="Unassembled WGS sequence"/>
</dbReference>
<evidence type="ECO:0000259" key="3">
    <source>
        <dbReference type="PROSITE" id="PS50887"/>
    </source>
</evidence>
<feature type="transmembrane region" description="Helical" evidence="1">
    <location>
        <begin position="13"/>
        <end position="37"/>
    </location>
</feature>
<dbReference type="SMART" id="SM00304">
    <property type="entry name" value="HAMP"/>
    <property type="match status" value="1"/>
</dbReference>
<keyword evidence="1" id="KW-0472">Membrane</keyword>
<dbReference type="InterPro" id="IPR000160">
    <property type="entry name" value="GGDEF_dom"/>
</dbReference>
<dbReference type="InterPro" id="IPR029787">
    <property type="entry name" value="Nucleotide_cyclase"/>
</dbReference>
<dbReference type="CDD" id="cd06225">
    <property type="entry name" value="HAMP"/>
    <property type="match status" value="1"/>
</dbReference>
<gene>
    <name evidence="4" type="ORF">HGP28_04545</name>
</gene>
<dbReference type="GO" id="GO:0007165">
    <property type="term" value="P:signal transduction"/>
    <property type="evidence" value="ECO:0007669"/>
    <property type="project" value="InterPro"/>
</dbReference>
<accession>A0A7X8TQ44</accession>
<evidence type="ECO:0000256" key="1">
    <source>
        <dbReference type="SAM" id="Phobius"/>
    </source>
</evidence>
<keyword evidence="1" id="KW-1133">Transmembrane helix</keyword>
<evidence type="ECO:0000313" key="5">
    <source>
        <dbReference type="Proteomes" id="UP000535589"/>
    </source>
</evidence>
<feature type="domain" description="HAMP" evidence="2">
    <location>
        <begin position="198"/>
        <end position="251"/>
    </location>
</feature>
<dbReference type="InterPro" id="IPR052155">
    <property type="entry name" value="Biofilm_reg_signaling"/>
</dbReference>
<dbReference type="InterPro" id="IPR033417">
    <property type="entry name" value="CHASE8"/>
</dbReference>
<keyword evidence="5" id="KW-1185">Reference proteome</keyword>
<dbReference type="Pfam" id="PF17152">
    <property type="entry name" value="CHASE8"/>
    <property type="match status" value="1"/>
</dbReference>
<dbReference type="CDD" id="cd01949">
    <property type="entry name" value="GGDEF"/>
    <property type="match status" value="1"/>
</dbReference>
<comment type="caution">
    <text evidence="4">The sequence shown here is derived from an EMBL/GenBank/DDBJ whole genome shotgun (WGS) entry which is preliminary data.</text>
</comment>
<reference evidence="4 5" key="1">
    <citation type="submission" date="2020-04" db="EMBL/GenBank/DDBJ databases">
        <title>Vibrio sp. SM6, a novel species isolated from seawater.</title>
        <authorList>
            <person name="Wang X."/>
        </authorList>
    </citation>
    <scope>NUCLEOTIDE SEQUENCE [LARGE SCALE GENOMIC DNA]</scope>
    <source>
        <strain evidence="4 5">SM6</strain>
    </source>
</reference>
<feature type="transmembrane region" description="Helical" evidence="1">
    <location>
        <begin position="174"/>
        <end position="193"/>
    </location>
</feature>
<name>A0A7X8TQ44_9VIBR</name>
<dbReference type="SUPFAM" id="SSF55073">
    <property type="entry name" value="Nucleotide cyclase"/>
    <property type="match status" value="1"/>
</dbReference>
<dbReference type="RefSeq" id="WP_168835262.1">
    <property type="nucleotide sequence ID" value="NZ_JABAIK010000003.1"/>
</dbReference>
<feature type="domain" description="GGDEF" evidence="3">
    <location>
        <begin position="522"/>
        <end position="653"/>
    </location>
</feature>
<dbReference type="PANTHER" id="PTHR44757">
    <property type="entry name" value="DIGUANYLATE CYCLASE DGCP"/>
    <property type="match status" value="1"/>
</dbReference>
<dbReference type="GO" id="GO:0016020">
    <property type="term" value="C:membrane"/>
    <property type="evidence" value="ECO:0007669"/>
    <property type="project" value="InterPro"/>
</dbReference>
<evidence type="ECO:0000259" key="2">
    <source>
        <dbReference type="PROSITE" id="PS50885"/>
    </source>
</evidence>
<proteinExistence type="predicted"/>
<dbReference type="PROSITE" id="PS50887">
    <property type="entry name" value="GGDEF"/>
    <property type="match status" value="1"/>
</dbReference>
<dbReference type="Gene3D" id="6.10.340.10">
    <property type="match status" value="1"/>
</dbReference>
<dbReference type="InterPro" id="IPR003660">
    <property type="entry name" value="HAMP_dom"/>
</dbReference>